<organism evidence="1 2">
    <name type="scientific">Xiphophorus couchianus</name>
    <name type="common">Monterrey platyfish</name>
    <dbReference type="NCBI Taxonomy" id="32473"/>
    <lineage>
        <taxon>Eukaryota</taxon>
        <taxon>Metazoa</taxon>
        <taxon>Chordata</taxon>
        <taxon>Craniata</taxon>
        <taxon>Vertebrata</taxon>
        <taxon>Euteleostomi</taxon>
        <taxon>Actinopterygii</taxon>
        <taxon>Neopterygii</taxon>
        <taxon>Teleostei</taxon>
        <taxon>Neoteleostei</taxon>
        <taxon>Acanthomorphata</taxon>
        <taxon>Ovalentaria</taxon>
        <taxon>Atherinomorphae</taxon>
        <taxon>Cyprinodontiformes</taxon>
        <taxon>Poeciliidae</taxon>
        <taxon>Poeciliinae</taxon>
        <taxon>Xiphophorus</taxon>
    </lineage>
</organism>
<dbReference type="Proteomes" id="UP000261380">
    <property type="component" value="Unplaced"/>
</dbReference>
<dbReference type="AlphaFoldDB" id="A0A3B5LDF6"/>
<sequence length="146" mass="16209">QGSLSSSDTNFKAFFKWKEAGAENCALESFLFSFALVSSLSLLPDRRSRKSLEPGIFHDYPKYHYLFKACAFTRIFLRGFASPKRTNVTSASLLHNATFLLGVGTLHAPRRLLLLKPQDELSLILRSGGAVSTLVVRPQHTAHVTV</sequence>
<reference evidence="1" key="1">
    <citation type="submission" date="2025-08" db="UniProtKB">
        <authorList>
            <consortium name="Ensembl"/>
        </authorList>
    </citation>
    <scope>IDENTIFICATION</scope>
</reference>
<keyword evidence="2" id="KW-1185">Reference proteome</keyword>
<proteinExistence type="predicted"/>
<accession>A0A3B5LDF6</accession>
<dbReference type="Ensembl" id="ENSXCOT00000007823.1">
    <property type="protein sequence ID" value="ENSXCOP00000007726.1"/>
    <property type="gene ID" value="ENSXCOG00000005940.1"/>
</dbReference>
<name>A0A3B5LDF6_9TELE</name>
<reference evidence="1" key="2">
    <citation type="submission" date="2025-09" db="UniProtKB">
        <authorList>
            <consortium name="Ensembl"/>
        </authorList>
    </citation>
    <scope>IDENTIFICATION</scope>
</reference>
<evidence type="ECO:0000313" key="2">
    <source>
        <dbReference type="Proteomes" id="UP000261380"/>
    </source>
</evidence>
<protein>
    <submittedName>
        <fullName evidence="1">Uncharacterized protein</fullName>
    </submittedName>
</protein>
<evidence type="ECO:0000313" key="1">
    <source>
        <dbReference type="Ensembl" id="ENSXCOP00000007726.1"/>
    </source>
</evidence>